<dbReference type="Pfam" id="PF03869">
    <property type="entry name" value="Arc"/>
    <property type="match status" value="1"/>
</dbReference>
<reference evidence="2 3" key="1">
    <citation type="journal article" date="2011" name="PLoS Pathog.">
        <title>Dynamic evolution of pathogenicity revealed by sequencing and comparative genomics of 19 Pseudomonas syringae isolates.</title>
        <authorList>
            <person name="Baltrus D.A."/>
            <person name="Nishimura M.T."/>
            <person name="Romanchuk A."/>
            <person name="Chang J.H."/>
            <person name="Mukhtar M.S."/>
            <person name="Cherkis K."/>
            <person name="Roach J."/>
            <person name="Grant S.R."/>
            <person name="Jones C.D."/>
            <person name="Dangl J.L."/>
        </authorList>
    </citation>
    <scope>NUCLEOTIDE SEQUENCE [LARGE SCALE GENOMIC DNA]</scope>
    <source>
        <strain evidence="2 3">M301315</strain>
    </source>
</reference>
<evidence type="ECO:0000313" key="3">
    <source>
        <dbReference type="Proteomes" id="UP000006426"/>
    </source>
</evidence>
<dbReference type="InterPro" id="IPR005569">
    <property type="entry name" value="Arc_DNA-bd_dom"/>
</dbReference>
<keyword evidence="2" id="KW-0614">Plasmid</keyword>
<organism evidence="2 3">
    <name type="scientific">Pseudomonas amygdali pv. lachrymans str. M301315</name>
    <dbReference type="NCBI Taxonomy" id="629260"/>
    <lineage>
        <taxon>Bacteria</taxon>
        <taxon>Pseudomonadati</taxon>
        <taxon>Pseudomonadota</taxon>
        <taxon>Gammaproteobacteria</taxon>
        <taxon>Pseudomonadales</taxon>
        <taxon>Pseudomonadaceae</taxon>
        <taxon>Pseudomonas</taxon>
        <taxon>Pseudomonas amygdali</taxon>
    </lineage>
</organism>
<dbReference type="Gene3D" id="1.10.1220.10">
    <property type="entry name" value="Met repressor-like"/>
    <property type="match status" value="1"/>
</dbReference>
<dbReference type="InterPro" id="IPR013321">
    <property type="entry name" value="Arc_rbn_hlx_hlx"/>
</dbReference>
<proteinExistence type="predicted"/>
<gene>
    <name evidence="2" type="ORF">PLA107_033890</name>
</gene>
<evidence type="ECO:0000313" key="2">
    <source>
        <dbReference type="EMBL" id="AXH60181.1"/>
    </source>
</evidence>
<dbReference type="Proteomes" id="UP000006426">
    <property type="component" value="Plasmid pmppla107"/>
</dbReference>
<accession>A0AAD0PWU3</accession>
<dbReference type="InterPro" id="IPR010985">
    <property type="entry name" value="Ribbon_hlx_hlx"/>
</dbReference>
<evidence type="ECO:0000259" key="1">
    <source>
        <dbReference type="Pfam" id="PF03869"/>
    </source>
</evidence>
<protein>
    <submittedName>
        <fullName evidence="2">Arc family DNA-binding protein</fullName>
    </submittedName>
</protein>
<dbReference type="RefSeq" id="WP_063856202.1">
    <property type="nucleotide sequence ID" value="NZ_CP031226.1"/>
</dbReference>
<sequence>MSKTKPSLTERFVLRLSMDLRGRVAEKARRNHRSINSEILHTLDSSFDTPGEDGISIPRDISATERKLRGIIHTLGVAQQEALIALLETDPPEGCDSNGKSQKE</sequence>
<dbReference type="EMBL" id="CP031226">
    <property type="protein sequence ID" value="AXH60181.1"/>
    <property type="molecule type" value="Genomic_DNA"/>
</dbReference>
<dbReference type="SUPFAM" id="SSF47598">
    <property type="entry name" value="Ribbon-helix-helix"/>
    <property type="match status" value="1"/>
</dbReference>
<name>A0AAD0PWU3_PSEAV</name>
<feature type="domain" description="Arc-like DNA binding" evidence="1">
    <location>
        <begin position="10"/>
        <end position="51"/>
    </location>
</feature>
<dbReference type="GO" id="GO:0003677">
    <property type="term" value="F:DNA binding"/>
    <property type="evidence" value="ECO:0007669"/>
    <property type="project" value="UniProtKB-KW"/>
</dbReference>
<geneLocation type="plasmid" evidence="3">
    <name>pmppla107</name>
</geneLocation>
<keyword evidence="2" id="KW-0238">DNA-binding</keyword>
<dbReference type="GO" id="GO:0006355">
    <property type="term" value="P:regulation of DNA-templated transcription"/>
    <property type="evidence" value="ECO:0007669"/>
    <property type="project" value="InterPro"/>
</dbReference>
<dbReference type="AlphaFoldDB" id="A0AAD0PWU3"/>